<keyword evidence="5" id="KW-0496">Mitochondrion</keyword>
<dbReference type="GO" id="GO:0005739">
    <property type="term" value="C:mitochondrion"/>
    <property type="evidence" value="ECO:0007669"/>
    <property type="project" value="UniProtKB-SubCell"/>
</dbReference>
<evidence type="ECO:0000256" key="5">
    <source>
        <dbReference type="ARBA" id="ARBA00023128"/>
    </source>
</evidence>
<protein>
    <recommendedName>
        <fullName evidence="3">Altered inheritance of mitochondria protein 9, mitochondrial</fullName>
    </recommendedName>
    <alternativeName>
        <fullName evidence="6">Found in mitochondrial proteome protein 29</fullName>
    </alternativeName>
</protein>
<comment type="similarity">
    <text evidence="2">Belongs to the AIM9 family.</text>
</comment>
<dbReference type="AlphaFoldDB" id="A0A5C3N7A0"/>
<evidence type="ECO:0000256" key="2">
    <source>
        <dbReference type="ARBA" id="ARBA00005543"/>
    </source>
</evidence>
<name>A0A5C3N7A0_9AGAM</name>
<evidence type="ECO:0000313" key="7">
    <source>
        <dbReference type="EMBL" id="TFK53679.1"/>
    </source>
</evidence>
<dbReference type="PANTHER" id="PTHR36091:SF1">
    <property type="entry name" value="ALTERED INHERITANCE OF MITOCHONDRIA PROTEIN 9, MITOCHONDRIAL"/>
    <property type="match status" value="1"/>
</dbReference>
<organism evidence="7 8">
    <name type="scientific">Heliocybe sulcata</name>
    <dbReference type="NCBI Taxonomy" id="5364"/>
    <lineage>
        <taxon>Eukaryota</taxon>
        <taxon>Fungi</taxon>
        <taxon>Dikarya</taxon>
        <taxon>Basidiomycota</taxon>
        <taxon>Agaricomycotina</taxon>
        <taxon>Agaricomycetes</taxon>
        <taxon>Gloeophyllales</taxon>
        <taxon>Gloeophyllaceae</taxon>
        <taxon>Heliocybe</taxon>
    </lineage>
</organism>
<comment type="subcellular location">
    <subcellularLocation>
        <location evidence="1">Mitochondrion</location>
    </subcellularLocation>
</comment>
<dbReference type="EMBL" id="ML213507">
    <property type="protein sequence ID" value="TFK53679.1"/>
    <property type="molecule type" value="Genomic_DNA"/>
</dbReference>
<evidence type="ECO:0000256" key="4">
    <source>
        <dbReference type="ARBA" id="ARBA00022946"/>
    </source>
</evidence>
<dbReference type="PANTHER" id="PTHR36091">
    <property type="entry name" value="ALTERED INHERITANCE OF MITOCHONDRIA PROTEIN 9, MITOCHONDRIAL"/>
    <property type="match status" value="1"/>
</dbReference>
<evidence type="ECO:0000256" key="3">
    <source>
        <dbReference type="ARBA" id="ARBA00016197"/>
    </source>
</evidence>
<dbReference type="OrthoDB" id="2906425at2759"/>
<keyword evidence="4" id="KW-0809">Transit peptide</keyword>
<reference evidence="7 8" key="1">
    <citation type="journal article" date="2019" name="Nat. Ecol. Evol.">
        <title>Megaphylogeny resolves global patterns of mushroom evolution.</title>
        <authorList>
            <person name="Varga T."/>
            <person name="Krizsan K."/>
            <person name="Foldi C."/>
            <person name="Dima B."/>
            <person name="Sanchez-Garcia M."/>
            <person name="Sanchez-Ramirez S."/>
            <person name="Szollosi G.J."/>
            <person name="Szarkandi J.G."/>
            <person name="Papp V."/>
            <person name="Albert L."/>
            <person name="Andreopoulos W."/>
            <person name="Angelini C."/>
            <person name="Antonin V."/>
            <person name="Barry K.W."/>
            <person name="Bougher N.L."/>
            <person name="Buchanan P."/>
            <person name="Buyck B."/>
            <person name="Bense V."/>
            <person name="Catcheside P."/>
            <person name="Chovatia M."/>
            <person name="Cooper J."/>
            <person name="Damon W."/>
            <person name="Desjardin D."/>
            <person name="Finy P."/>
            <person name="Geml J."/>
            <person name="Haridas S."/>
            <person name="Hughes K."/>
            <person name="Justo A."/>
            <person name="Karasinski D."/>
            <person name="Kautmanova I."/>
            <person name="Kiss B."/>
            <person name="Kocsube S."/>
            <person name="Kotiranta H."/>
            <person name="LaButti K.M."/>
            <person name="Lechner B.E."/>
            <person name="Liimatainen K."/>
            <person name="Lipzen A."/>
            <person name="Lukacs Z."/>
            <person name="Mihaltcheva S."/>
            <person name="Morgado L.N."/>
            <person name="Niskanen T."/>
            <person name="Noordeloos M.E."/>
            <person name="Ohm R.A."/>
            <person name="Ortiz-Santana B."/>
            <person name="Ovrebo C."/>
            <person name="Racz N."/>
            <person name="Riley R."/>
            <person name="Savchenko A."/>
            <person name="Shiryaev A."/>
            <person name="Soop K."/>
            <person name="Spirin V."/>
            <person name="Szebenyi C."/>
            <person name="Tomsovsky M."/>
            <person name="Tulloss R.E."/>
            <person name="Uehling J."/>
            <person name="Grigoriev I.V."/>
            <person name="Vagvolgyi C."/>
            <person name="Papp T."/>
            <person name="Martin F.M."/>
            <person name="Miettinen O."/>
            <person name="Hibbett D.S."/>
            <person name="Nagy L.G."/>
        </authorList>
    </citation>
    <scope>NUCLEOTIDE SEQUENCE [LARGE SCALE GENOMIC DNA]</scope>
    <source>
        <strain evidence="7 8">OMC1185</strain>
    </source>
</reference>
<dbReference type="STRING" id="5364.A0A5C3N7A0"/>
<evidence type="ECO:0000256" key="1">
    <source>
        <dbReference type="ARBA" id="ARBA00004173"/>
    </source>
</evidence>
<accession>A0A5C3N7A0</accession>
<proteinExistence type="inferred from homology"/>
<gene>
    <name evidence="7" type="ORF">OE88DRAFT_1733568</name>
</gene>
<dbReference type="SUPFAM" id="SSF56112">
    <property type="entry name" value="Protein kinase-like (PK-like)"/>
    <property type="match status" value="1"/>
</dbReference>
<dbReference type="InterPro" id="IPR051035">
    <property type="entry name" value="Mito_inheritance_9"/>
</dbReference>
<evidence type="ECO:0000256" key="6">
    <source>
        <dbReference type="ARBA" id="ARBA00031849"/>
    </source>
</evidence>
<dbReference type="Proteomes" id="UP000305948">
    <property type="component" value="Unassembled WGS sequence"/>
</dbReference>
<keyword evidence="8" id="KW-1185">Reference proteome</keyword>
<dbReference type="InterPro" id="IPR011009">
    <property type="entry name" value="Kinase-like_dom_sf"/>
</dbReference>
<evidence type="ECO:0000313" key="8">
    <source>
        <dbReference type="Proteomes" id="UP000305948"/>
    </source>
</evidence>
<sequence>MRNRPGFLLRKPNYSVPATVCSIAHRPRLFHVVNEQMIKEDMCDRFASGHEFPTEKELRAPRVLGLNMRALAYAAASSLSNTSIPRVEAIGEGGWNRVYQLTFDDGAQVAARIPITQKTTATKMSSVVATMTFARFYCGLPVPEIYAWNSSASNSVGCPYILMEVVGGEPITYIWGRQSEDRRRTILHSVARLHSHLSRPLPFNCLGSIHFSKRSTLLSPNYADPGLYTVGPYLPGPNEMEQCGGRTGASVAHRDLREYWSTVLASELDAAMGEWSSTPDVPITDVYLFQEEDDPVFTARDITTAADNFRIILVQCSIPEHLQSFCLVSDDYALRNIHVDPDTLEVTSILDWDNMSVLPFILSPRYPDEICDSLAAPWD</sequence>